<dbReference type="Pfam" id="PF09586">
    <property type="entry name" value="YfhO"/>
    <property type="match status" value="1"/>
</dbReference>
<feature type="transmembrane region" description="Helical" evidence="1">
    <location>
        <begin position="91"/>
        <end position="117"/>
    </location>
</feature>
<keyword evidence="1" id="KW-0812">Transmembrane</keyword>
<feature type="transmembrane region" description="Helical" evidence="1">
    <location>
        <begin position="223"/>
        <end position="243"/>
    </location>
</feature>
<feature type="transmembrane region" description="Helical" evidence="1">
    <location>
        <begin position="153"/>
        <end position="169"/>
    </location>
</feature>
<dbReference type="PANTHER" id="PTHR38454">
    <property type="entry name" value="INTEGRAL MEMBRANE PROTEIN-RELATED"/>
    <property type="match status" value="1"/>
</dbReference>
<gene>
    <name evidence="2" type="ORF">EDB95_2395</name>
</gene>
<feature type="transmembrane region" description="Helical" evidence="1">
    <location>
        <begin position="413"/>
        <end position="435"/>
    </location>
</feature>
<dbReference type="InterPro" id="IPR018580">
    <property type="entry name" value="Uncharacterised_YfhO"/>
</dbReference>
<feature type="transmembrane region" description="Helical" evidence="1">
    <location>
        <begin position="512"/>
        <end position="530"/>
    </location>
</feature>
<organism evidence="2 3">
    <name type="scientific">Dinghuibacter silviterrae</name>
    <dbReference type="NCBI Taxonomy" id="1539049"/>
    <lineage>
        <taxon>Bacteria</taxon>
        <taxon>Pseudomonadati</taxon>
        <taxon>Bacteroidota</taxon>
        <taxon>Chitinophagia</taxon>
        <taxon>Chitinophagales</taxon>
        <taxon>Chitinophagaceae</taxon>
        <taxon>Dinghuibacter</taxon>
    </lineage>
</organism>
<keyword evidence="1" id="KW-0472">Membrane</keyword>
<reference evidence="2 3" key="1">
    <citation type="submission" date="2019-03" db="EMBL/GenBank/DDBJ databases">
        <title>Genomic Encyclopedia of Type Strains, Phase IV (KMG-IV): sequencing the most valuable type-strain genomes for metagenomic binning, comparative biology and taxonomic classification.</title>
        <authorList>
            <person name="Goeker M."/>
        </authorList>
    </citation>
    <scope>NUCLEOTIDE SEQUENCE [LARGE SCALE GENOMIC DNA]</scope>
    <source>
        <strain evidence="2 3">DSM 100059</strain>
    </source>
</reference>
<name>A0A4R8DVW9_9BACT</name>
<feature type="transmembrane region" description="Helical" evidence="1">
    <location>
        <begin position="551"/>
        <end position="569"/>
    </location>
</feature>
<evidence type="ECO:0000256" key="1">
    <source>
        <dbReference type="SAM" id="Phobius"/>
    </source>
</evidence>
<dbReference type="OrthoDB" id="9772884at2"/>
<keyword evidence="1" id="KW-1133">Transmembrane helix</keyword>
<sequence length="852" mass="95048">MRVIPFDWKRVIPHIVAVALFVSIAVVYCGPLFTGKVLNQADVAGWMGSVHQMQQYKAAHGHFPLWNNSMFGGMPGYQTALESRNLLSLSWLHYFFTLFLPAPVSFFFLLCISFYFLTQVLRINPWIGILAALAYGYASFSPILVVAGHETEIQAMGYAPFLLGALLLLYQGHYRWGTFLVALFSGLLVSRNHPQITYYFLIIAGALTLAFVVQTLRARRYKHVLVCLALAAVAGALGALTNATNLLTTYEYSQETARSTGLRMEASQGGNSFDKKGPSLDYAFQWSYGQAETMTLLVPDVYGGASQTLGKDSRLARALERGHLPAWESDQFFTAFNAYWGDQPDTTGPVYLGAIVCFLFLFAAVYTRSLHRVWIIPLTVLAILMAWGKHFAPFNTFLFHHLPFYNKFRAPSMILYIPQLTVPLLVALGLQQLFFEKDPSPRSQRRFHLALILTGAVLLTGVALYLGLDYQSARDIQRDQYLTQINKVDPVMGKSFLQAATEDRQDLFGSDLLRSALFIAGAALCLGLFIRRRVRADRIREGSEPADRVRPGFALAGLTVLVFVDLLLVDTRYLGYHSYLDKEEAATSISPTTANQEISADTGYYRVLNLSEGLNNAFQESETSYFHNSLGGYHPAKLALIEDLITYQLSKQPVNQAVLDMFNTKYVIVPHPLSPVSFSESSAPARDPVVVRNPGALGACWLVRRLHPVPGPAEAMRALDHFDPMDSALIEAPVAAQPQYTSGDSIHLVSNQNDDIFYTASAKAPEFAVFSEIYYPLGWKAYIDGQEAPIRKVDYALRGLAIPPGQHEIHFAFRPVSFYTGEKIAAFSTWVMLLLFVGTLAGEYRRRRRNLL</sequence>
<keyword evidence="3" id="KW-1185">Reference proteome</keyword>
<dbReference type="PANTHER" id="PTHR38454:SF1">
    <property type="entry name" value="INTEGRAL MEMBRANE PROTEIN"/>
    <property type="match status" value="1"/>
</dbReference>
<dbReference type="RefSeq" id="WP_133993828.1">
    <property type="nucleotide sequence ID" value="NZ_SODV01000001.1"/>
</dbReference>
<feature type="transmembrane region" description="Helical" evidence="1">
    <location>
        <begin position="824"/>
        <end position="842"/>
    </location>
</feature>
<evidence type="ECO:0000313" key="3">
    <source>
        <dbReference type="Proteomes" id="UP000294498"/>
    </source>
</evidence>
<feature type="transmembrane region" description="Helical" evidence="1">
    <location>
        <begin position="126"/>
        <end position="147"/>
    </location>
</feature>
<feature type="transmembrane region" description="Helical" evidence="1">
    <location>
        <begin position="373"/>
        <end position="393"/>
    </location>
</feature>
<dbReference type="AlphaFoldDB" id="A0A4R8DVW9"/>
<dbReference type="Proteomes" id="UP000294498">
    <property type="component" value="Unassembled WGS sequence"/>
</dbReference>
<comment type="caution">
    <text evidence="2">The sequence shown here is derived from an EMBL/GenBank/DDBJ whole genome shotgun (WGS) entry which is preliminary data.</text>
</comment>
<evidence type="ECO:0000313" key="2">
    <source>
        <dbReference type="EMBL" id="TDX01361.1"/>
    </source>
</evidence>
<protein>
    <submittedName>
        <fullName evidence="2">Membrane protein YfhO</fullName>
    </submittedName>
</protein>
<feature type="transmembrane region" description="Helical" evidence="1">
    <location>
        <begin position="447"/>
        <end position="468"/>
    </location>
</feature>
<feature type="transmembrane region" description="Helical" evidence="1">
    <location>
        <begin position="12"/>
        <end position="33"/>
    </location>
</feature>
<feature type="transmembrane region" description="Helical" evidence="1">
    <location>
        <begin position="196"/>
        <end position="216"/>
    </location>
</feature>
<dbReference type="EMBL" id="SODV01000001">
    <property type="protein sequence ID" value="TDX01361.1"/>
    <property type="molecule type" value="Genomic_DNA"/>
</dbReference>
<proteinExistence type="predicted"/>
<accession>A0A4R8DVW9</accession>
<feature type="transmembrane region" description="Helical" evidence="1">
    <location>
        <begin position="348"/>
        <end position="366"/>
    </location>
</feature>